<dbReference type="Gene3D" id="1.10.10.10">
    <property type="entry name" value="Winged helix-like DNA-binding domain superfamily/Winged helix DNA-binding domain"/>
    <property type="match status" value="1"/>
</dbReference>
<dbReference type="AlphaFoldDB" id="A0A7Y9FGA8"/>
<feature type="compositionally biased region" description="Low complexity" evidence="1">
    <location>
        <begin position="1"/>
        <end position="19"/>
    </location>
</feature>
<accession>A0A7Y9FGA8</accession>
<dbReference type="EMBL" id="JACCBK010000001">
    <property type="protein sequence ID" value="NYD86729.1"/>
    <property type="molecule type" value="Genomic_DNA"/>
</dbReference>
<gene>
    <name evidence="4" type="ORF">BKA21_002278</name>
    <name evidence="3" type="ORF">Col01nite_16440</name>
</gene>
<dbReference type="InterPro" id="IPR036388">
    <property type="entry name" value="WH-like_DNA-bd_sf"/>
</dbReference>
<sequence length="130" mass="14046">MTGTPGTADAPAPPADEAGGATGPTPPGRPARSSWTFLTNHAHVLLTVARKPDVRVADLAARVGITGRAALLVLRDLEDAGYLRRERVGRRTRYRVQEHRPLRHPNEASHEVDELIAVFTDRQDDGARGG</sequence>
<proteinExistence type="predicted"/>
<feature type="domain" description="HTH marR-type" evidence="2">
    <location>
        <begin position="40"/>
        <end position="90"/>
    </location>
</feature>
<dbReference type="InterPro" id="IPR000835">
    <property type="entry name" value="HTH_MarR-typ"/>
</dbReference>
<comment type="caution">
    <text evidence="4">The sequence shown here is derived from an EMBL/GenBank/DDBJ whole genome shotgun (WGS) entry which is preliminary data.</text>
</comment>
<dbReference type="SUPFAM" id="SSF46785">
    <property type="entry name" value="Winged helix' DNA-binding domain"/>
    <property type="match status" value="1"/>
</dbReference>
<evidence type="ECO:0000313" key="6">
    <source>
        <dbReference type="Proteomes" id="UP000618382"/>
    </source>
</evidence>
<evidence type="ECO:0000313" key="3">
    <source>
        <dbReference type="EMBL" id="GIG32485.1"/>
    </source>
</evidence>
<dbReference type="EMBL" id="BONN01000003">
    <property type="protein sequence ID" value="GIG32485.1"/>
    <property type="molecule type" value="Genomic_DNA"/>
</dbReference>
<name>A0A7Y9FGA8_9CELL</name>
<protein>
    <submittedName>
        <fullName evidence="4">DNA-binding transcriptional ArsR family regulator</fullName>
    </submittedName>
</protein>
<reference evidence="3 6" key="2">
    <citation type="submission" date="2021-01" db="EMBL/GenBank/DDBJ databases">
        <title>Whole genome shotgun sequence of Cellulomonas oligotrophica NBRC 109435.</title>
        <authorList>
            <person name="Komaki H."/>
            <person name="Tamura T."/>
        </authorList>
    </citation>
    <scope>NUCLEOTIDE SEQUENCE [LARGE SCALE GENOMIC DNA]</scope>
    <source>
        <strain evidence="3 6">NBRC 109435</strain>
    </source>
</reference>
<dbReference type="RefSeq" id="WP_308439080.1">
    <property type="nucleotide sequence ID" value="NZ_BAABFI010000001.1"/>
</dbReference>
<dbReference type="GO" id="GO:0003677">
    <property type="term" value="F:DNA binding"/>
    <property type="evidence" value="ECO:0007669"/>
    <property type="project" value="UniProtKB-KW"/>
</dbReference>
<evidence type="ECO:0000313" key="4">
    <source>
        <dbReference type="EMBL" id="NYD86729.1"/>
    </source>
</evidence>
<keyword evidence="4" id="KW-0238">DNA-binding</keyword>
<evidence type="ECO:0000256" key="1">
    <source>
        <dbReference type="SAM" id="MobiDB-lite"/>
    </source>
</evidence>
<dbReference type="Proteomes" id="UP000577956">
    <property type="component" value="Unassembled WGS sequence"/>
</dbReference>
<feature type="region of interest" description="Disordered" evidence="1">
    <location>
        <begin position="1"/>
        <end position="34"/>
    </location>
</feature>
<evidence type="ECO:0000313" key="5">
    <source>
        <dbReference type="Proteomes" id="UP000577956"/>
    </source>
</evidence>
<dbReference type="InterPro" id="IPR036390">
    <property type="entry name" value="WH_DNA-bd_sf"/>
</dbReference>
<dbReference type="Proteomes" id="UP000618382">
    <property type="component" value="Unassembled WGS sequence"/>
</dbReference>
<reference evidence="4 5" key="1">
    <citation type="submission" date="2020-07" db="EMBL/GenBank/DDBJ databases">
        <title>Sequencing the genomes of 1000 actinobacteria strains.</title>
        <authorList>
            <person name="Klenk H.-P."/>
        </authorList>
    </citation>
    <scope>NUCLEOTIDE SEQUENCE [LARGE SCALE GENOMIC DNA]</scope>
    <source>
        <strain evidence="4 5">DSM 24482</strain>
    </source>
</reference>
<keyword evidence="6" id="KW-1185">Reference proteome</keyword>
<dbReference type="GO" id="GO:0003700">
    <property type="term" value="F:DNA-binding transcription factor activity"/>
    <property type="evidence" value="ECO:0007669"/>
    <property type="project" value="InterPro"/>
</dbReference>
<dbReference type="Pfam" id="PF12802">
    <property type="entry name" value="MarR_2"/>
    <property type="match status" value="1"/>
</dbReference>
<evidence type="ECO:0000259" key="2">
    <source>
        <dbReference type="Pfam" id="PF12802"/>
    </source>
</evidence>
<organism evidence="4 5">
    <name type="scientific">Cellulomonas oligotrophica</name>
    <dbReference type="NCBI Taxonomy" id="931536"/>
    <lineage>
        <taxon>Bacteria</taxon>
        <taxon>Bacillati</taxon>
        <taxon>Actinomycetota</taxon>
        <taxon>Actinomycetes</taxon>
        <taxon>Micrococcales</taxon>
        <taxon>Cellulomonadaceae</taxon>
        <taxon>Cellulomonas</taxon>
    </lineage>
</organism>